<evidence type="ECO:0000313" key="10">
    <source>
        <dbReference type="EMBL" id="MFC5649262.1"/>
    </source>
</evidence>
<dbReference type="Gene3D" id="3.40.50.880">
    <property type="match status" value="1"/>
</dbReference>
<feature type="domain" description="CobQ/CobB/MinD/ParA nucleotide binding" evidence="8">
    <location>
        <begin position="9"/>
        <end position="194"/>
    </location>
</feature>
<evidence type="ECO:0000256" key="6">
    <source>
        <dbReference type="ARBA" id="ARBA00022962"/>
    </source>
</evidence>
<dbReference type="RefSeq" id="WP_379187771.1">
    <property type="nucleotide sequence ID" value="NZ_JBHSOW010000032.1"/>
</dbReference>
<feature type="site" description="Increases nucleophilicity of active site Cys" evidence="7">
    <location>
        <position position="438"/>
    </location>
</feature>
<dbReference type="InterPro" id="IPR002586">
    <property type="entry name" value="CobQ/CobB/MinD/ParA_Nub-bd_dom"/>
</dbReference>
<keyword evidence="11" id="KW-1185">Reference proteome</keyword>
<dbReference type="InterPro" id="IPR029062">
    <property type="entry name" value="Class_I_gatase-like"/>
</dbReference>
<dbReference type="InterPro" id="IPR011698">
    <property type="entry name" value="GATase_3"/>
</dbReference>
<dbReference type="Pfam" id="PF07685">
    <property type="entry name" value="GATase_3"/>
    <property type="match status" value="1"/>
</dbReference>
<reference evidence="11" key="1">
    <citation type="journal article" date="2019" name="Int. J. Syst. Evol. Microbiol.">
        <title>The Global Catalogue of Microorganisms (GCM) 10K type strain sequencing project: providing services to taxonomists for standard genome sequencing and annotation.</title>
        <authorList>
            <consortium name="The Broad Institute Genomics Platform"/>
            <consortium name="The Broad Institute Genome Sequencing Center for Infectious Disease"/>
            <person name="Wu L."/>
            <person name="Ma J."/>
        </authorList>
    </citation>
    <scope>NUCLEOTIDE SEQUENCE [LARGE SCALE GENOMIC DNA]</scope>
    <source>
        <strain evidence="11">CGMCC 1.3240</strain>
    </source>
</reference>
<keyword evidence="4 7" id="KW-0067">ATP-binding</keyword>
<comment type="catalytic activity">
    <reaction evidence="7">
        <text>cob(II)yrinate + 2 L-glutamine + 2 ATP + 2 H2O = cob(II)yrinate a,c diamide + 2 L-glutamate + 2 ADP + 2 phosphate + 2 H(+)</text>
        <dbReference type="Rhea" id="RHEA:26289"/>
        <dbReference type="ChEBI" id="CHEBI:15377"/>
        <dbReference type="ChEBI" id="CHEBI:15378"/>
        <dbReference type="ChEBI" id="CHEBI:29985"/>
        <dbReference type="ChEBI" id="CHEBI:30616"/>
        <dbReference type="ChEBI" id="CHEBI:43474"/>
        <dbReference type="ChEBI" id="CHEBI:58359"/>
        <dbReference type="ChEBI" id="CHEBI:58537"/>
        <dbReference type="ChEBI" id="CHEBI:58894"/>
        <dbReference type="ChEBI" id="CHEBI:456216"/>
        <dbReference type="EC" id="6.3.5.11"/>
    </reaction>
</comment>
<keyword evidence="5 7" id="KW-0460">Magnesium</keyword>
<dbReference type="NCBIfam" id="TIGR00379">
    <property type="entry name" value="cobB"/>
    <property type="match status" value="1"/>
</dbReference>
<evidence type="ECO:0000259" key="9">
    <source>
        <dbReference type="Pfam" id="PF07685"/>
    </source>
</evidence>
<dbReference type="InterPro" id="IPR004484">
    <property type="entry name" value="CbiA/CobB_synth"/>
</dbReference>
<comment type="cofactor">
    <cofactor evidence="1 7">
        <name>Mg(2+)</name>
        <dbReference type="ChEBI" id="CHEBI:18420"/>
    </cofactor>
</comment>
<feature type="domain" description="CobB/CobQ-like glutamine amidotransferase" evidence="9">
    <location>
        <begin position="252"/>
        <end position="444"/>
    </location>
</feature>
<keyword evidence="6 7" id="KW-0315">Glutamine amidotransferase</keyword>
<evidence type="ECO:0000256" key="1">
    <source>
        <dbReference type="ARBA" id="ARBA00001946"/>
    </source>
</evidence>
<comment type="miscellaneous">
    <text evidence="7">The a and c carboxylates of cobyrinate are activated for nucleophilic attack via formation of a phosphorylated intermediate by ATP. CbiA catalyzes first the amidation of the c-carboxylate, and then that of the a-carboxylate.</text>
</comment>
<dbReference type="PANTHER" id="PTHR43873">
    <property type="entry name" value="COBYRINATE A,C-DIAMIDE SYNTHASE"/>
    <property type="match status" value="1"/>
</dbReference>
<comment type="function">
    <text evidence="7">Catalyzes the ATP-dependent amidation of the two carboxylate groups at positions a and c of cobyrinate, using either L-glutamine or ammonia as the nitrogen source.</text>
</comment>
<comment type="pathway">
    <text evidence="7">Cofactor biosynthesis; adenosylcobalamin biosynthesis; cob(II)yrinate a,c-diamide from sirohydrochlorin (anaerobic route): step 10/10.</text>
</comment>
<dbReference type="SUPFAM" id="SSF52540">
    <property type="entry name" value="P-loop containing nucleoside triphosphate hydrolases"/>
    <property type="match status" value="1"/>
</dbReference>
<keyword evidence="2 7" id="KW-0436">Ligase</keyword>
<sequence length="468" mass="51016">MNAYRPRFAIAGTGSGVGKTTLTIGIMRALGCRGVKVQGFKCGPDYIDPTYHTAVTGRASRNLDTWMVPHETMQEIFIRGSDGADVSVIEGVMGLYDGKNPLSNEGSTAHIAELLDCPIILVVNVQSMARSAAAVVMGFQKLDEGARIAGVIVNKCGSEGHYRIVKSAIEQECGIPVVGWLGRNEELDIPERHLGLIPAIERGELNPLFELAAQQVEAKVDLDRILSFANDAPALALPIERLVASQRESGPTIAVARDASFNFYYLENLEMLEHCGAKVIYFSPLAGETVPSDADGVYFGGGFPEEFAAKLADNVRLKEDLHTLAAGGMPIYAECGGYMYLCRSIKDRFGQTYPMAGIIPAIVEMQPKLAALGYREVRAIQDSLLLPEDSRMRGHEFHYSTLMVDNSGTYPYAYETTGLRGVKKEGYCSGNILAGYTHVHFASNPDAASRWVGICHEYRKSRFAESKL</sequence>
<organism evidence="10 11">
    <name type="scientific">Paenibacillus solisilvae</name>
    <dbReference type="NCBI Taxonomy" id="2486751"/>
    <lineage>
        <taxon>Bacteria</taxon>
        <taxon>Bacillati</taxon>
        <taxon>Bacillota</taxon>
        <taxon>Bacilli</taxon>
        <taxon>Bacillales</taxon>
        <taxon>Paenibacillaceae</taxon>
        <taxon>Paenibacillus</taxon>
    </lineage>
</organism>
<evidence type="ECO:0000256" key="2">
    <source>
        <dbReference type="ARBA" id="ARBA00022598"/>
    </source>
</evidence>
<dbReference type="PROSITE" id="PS51274">
    <property type="entry name" value="GATASE_COBBQ"/>
    <property type="match status" value="1"/>
</dbReference>
<proteinExistence type="inferred from homology"/>
<evidence type="ECO:0000256" key="3">
    <source>
        <dbReference type="ARBA" id="ARBA00022741"/>
    </source>
</evidence>
<accession>A0ABW0VW84</accession>
<evidence type="ECO:0000313" key="11">
    <source>
        <dbReference type="Proteomes" id="UP001596047"/>
    </source>
</evidence>
<evidence type="ECO:0000256" key="5">
    <source>
        <dbReference type="ARBA" id="ARBA00022842"/>
    </source>
</evidence>
<feature type="active site" description="Nucleophile" evidence="7">
    <location>
        <position position="335"/>
    </location>
</feature>
<dbReference type="EMBL" id="JBHSOW010000032">
    <property type="protein sequence ID" value="MFC5649262.1"/>
    <property type="molecule type" value="Genomic_DNA"/>
</dbReference>
<keyword evidence="3 7" id="KW-0547">Nucleotide-binding</keyword>
<keyword evidence="7" id="KW-0169">Cobalamin biosynthesis</keyword>
<evidence type="ECO:0000256" key="4">
    <source>
        <dbReference type="ARBA" id="ARBA00022840"/>
    </source>
</evidence>
<comment type="similarity">
    <text evidence="7">Belongs to the CobB/CbiA family.</text>
</comment>
<dbReference type="CDD" id="cd05388">
    <property type="entry name" value="CobB_N"/>
    <property type="match status" value="1"/>
</dbReference>
<dbReference type="NCBIfam" id="NF002204">
    <property type="entry name" value="PRK01077.1"/>
    <property type="match status" value="1"/>
</dbReference>
<dbReference type="InterPro" id="IPR027417">
    <property type="entry name" value="P-loop_NTPase"/>
</dbReference>
<name>A0ABW0VW84_9BACL</name>
<dbReference type="Gene3D" id="3.40.50.300">
    <property type="entry name" value="P-loop containing nucleotide triphosphate hydrolases"/>
    <property type="match status" value="2"/>
</dbReference>
<comment type="caution">
    <text evidence="10">The sequence shown here is derived from an EMBL/GenBank/DDBJ whole genome shotgun (WGS) entry which is preliminary data.</text>
</comment>
<dbReference type="EC" id="6.3.5.11" evidence="7"/>
<dbReference type="SUPFAM" id="SSF52317">
    <property type="entry name" value="Class I glutamine amidotransferase-like"/>
    <property type="match status" value="1"/>
</dbReference>
<dbReference type="CDD" id="cd03130">
    <property type="entry name" value="GATase1_CobB"/>
    <property type="match status" value="1"/>
</dbReference>
<protein>
    <recommendedName>
        <fullName evidence="7">Cobyrinate a,c-diamide synthase</fullName>
        <ecNumber evidence="7">6.3.5.11</ecNumber>
    </recommendedName>
    <alternativeName>
        <fullName evidence="7">Cobyrinic acid a,c-diamide synthetase</fullName>
    </alternativeName>
</protein>
<dbReference type="PANTHER" id="PTHR43873:SF1">
    <property type="entry name" value="COBYRINATE A,C-DIAMIDE SYNTHASE"/>
    <property type="match status" value="1"/>
</dbReference>
<dbReference type="Proteomes" id="UP001596047">
    <property type="component" value="Unassembled WGS sequence"/>
</dbReference>
<dbReference type="HAMAP" id="MF_00027">
    <property type="entry name" value="CobB_CbiA"/>
    <property type="match status" value="1"/>
</dbReference>
<comment type="domain">
    <text evidence="7">Comprises of two domains. The C-terminal domain contains the binding site for glutamine and catalyzes the hydrolysis of this substrate to glutamate and ammonia. The N-terminal domain is anticipated to bind ATP and cobyrinate and catalyzes the ultimate synthesis of the diamide product. The ammonia produced via the glutaminase domain is probably translocated to the adjacent domain via a molecular tunnel, where it reacts with an activated intermediate.</text>
</comment>
<evidence type="ECO:0000259" key="8">
    <source>
        <dbReference type="Pfam" id="PF01656"/>
    </source>
</evidence>
<dbReference type="Pfam" id="PF01656">
    <property type="entry name" value="CbiA"/>
    <property type="match status" value="1"/>
</dbReference>
<gene>
    <name evidence="7" type="primary">cbiA</name>
    <name evidence="10" type="ORF">ACFPYJ_08995</name>
</gene>
<evidence type="ECO:0000256" key="7">
    <source>
        <dbReference type="HAMAP-Rule" id="MF_00027"/>
    </source>
</evidence>